<evidence type="ECO:0000313" key="1">
    <source>
        <dbReference type="EMBL" id="KUG24336.1"/>
    </source>
</evidence>
<organism evidence="1">
    <name type="scientific">hydrocarbon metagenome</name>
    <dbReference type="NCBI Taxonomy" id="938273"/>
    <lineage>
        <taxon>unclassified sequences</taxon>
        <taxon>metagenomes</taxon>
        <taxon>ecological metagenomes</taxon>
    </lineage>
</organism>
<comment type="caution">
    <text evidence="1">The sequence shown here is derived from an EMBL/GenBank/DDBJ whole genome shotgun (WGS) entry which is preliminary data.</text>
</comment>
<gene>
    <name evidence="1" type="ORF">ASZ90_005801</name>
</gene>
<protein>
    <submittedName>
        <fullName evidence="1">Uncharacterized protein</fullName>
    </submittedName>
</protein>
<accession>A0A0W8FTS7</accession>
<sequence>MLKVGSHEYLYSTCRFESRFKARQGTPAGTPGVCLGMTANRDEKS</sequence>
<dbReference type="AlphaFoldDB" id="A0A0W8FTS7"/>
<proteinExistence type="predicted"/>
<name>A0A0W8FTS7_9ZZZZ</name>
<reference evidence="1" key="1">
    <citation type="journal article" date="2015" name="Proc. Natl. Acad. Sci. U.S.A.">
        <title>Networks of energetic and metabolic interactions define dynamics in microbial communities.</title>
        <authorList>
            <person name="Embree M."/>
            <person name="Liu J.K."/>
            <person name="Al-Bassam M.M."/>
            <person name="Zengler K."/>
        </authorList>
    </citation>
    <scope>NUCLEOTIDE SEQUENCE</scope>
</reference>
<dbReference type="EMBL" id="LNQE01000850">
    <property type="protein sequence ID" value="KUG24336.1"/>
    <property type="molecule type" value="Genomic_DNA"/>
</dbReference>